<feature type="region of interest" description="Disordered" evidence="6">
    <location>
        <begin position="30"/>
        <end position="55"/>
    </location>
</feature>
<evidence type="ECO:0000313" key="9">
    <source>
        <dbReference type="Proteomes" id="UP000250369"/>
    </source>
</evidence>
<name>A0A329MH26_9BACL</name>
<dbReference type="OrthoDB" id="9787283at2"/>
<keyword evidence="1" id="KW-1003">Cell membrane</keyword>
<keyword evidence="5" id="KW-0449">Lipoprotein</keyword>
<feature type="signal peptide" evidence="7">
    <location>
        <begin position="1"/>
        <end position="27"/>
    </location>
</feature>
<feature type="compositionally biased region" description="Basic and acidic residues" evidence="6">
    <location>
        <begin position="42"/>
        <end position="55"/>
    </location>
</feature>
<keyword evidence="9" id="KW-1185">Reference proteome</keyword>
<evidence type="ECO:0000256" key="2">
    <source>
        <dbReference type="ARBA" id="ARBA00022729"/>
    </source>
</evidence>
<dbReference type="Proteomes" id="UP000250369">
    <property type="component" value="Unassembled WGS sequence"/>
</dbReference>
<dbReference type="Gene3D" id="3.40.190.10">
    <property type="entry name" value="Periplasmic binding protein-like II"/>
    <property type="match status" value="2"/>
</dbReference>
<dbReference type="PANTHER" id="PTHR43649:SF33">
    <property type="entry name" value="POLYGALACTURONAN_RHAMNOGALACTURONAN-BINDING PROTEIN YTCQ"/>
    <property type="match status" value="1"/>
</dbReference>
<evidence type="ECO:0000313" key="8">
    <source>
        <dbReference type="EMBL" id="RAV19251.1"/>
    </source>
</evidence>
<reference evidence="8 9" key="1">
    <citation type="journal article" date="2009" name="Int. J. Syst. Evol. Microbiol.">
        <title>Paenibacillus contaminans sp. nov., isolated from a contaminated laboratory plate.</title>
        <authorList>
            <person name="Chou J.H."/>
            <person name="Lee J.H."/>
            <person name="Lin M.C."/>
            <person name="Chang P.S."/>
            <person name="Arun A.B."/>
            <person name="Young C.C."/>
            <person name="Chen W.M."/>
        </authorList>
    </citation>
    <scope>NUCLEOTIDE SEQUENCE [LARGE SCALE GENOMIC DNA]</scope>
    <source>
        <strain evidence="8 9">CKOBP-6</strain>
    </source>
</reference>
<accession>A0A329MH26</accession>
<evidence type="ECO:0000256" key="3">
    <source>
        <dbReference type="ARBA" id="ARBA00023136"/>
    </source>
</evidence>
<dbReference type="RefSeq" id="WP_113033069.1">
    <property type="nucleotide sequence ID" value="NZ_QMFB01000013.1"/>
</dbReference>
<gene>
    <name evidence="8" type="ORF">DQG23_22220</name>
</gene>
<keyword evidence="2 7" id="KW-0732">Signal</keyword>
<dbReference type="SUPFAM" id="SSF53850">
    <property type="entry name" value="Periplasmic binding protein-like II"/>
    <property type="match status" value="1"/>
</dbReference>
<feature type="chain" id="PRO_5016350163" description="ABC transporter substrate-binding protein" evidence="7">
    <location>
        <begin position="28"/>
        <end position="538"/>
    </location>
</feature>
<evidence type="ECO:0000256" key="4">
    <source>
        <dbReference type="ARBA" id="ARBA00023139"/>
    </source>
</evidence>
<dbReference type="CDD" id="cd13580">
    <property type="entry name" value="PBP2_AlgQ_like_1"/>
    <property type="match status" value="1"/>
</dbReference>
<sequence length="538" mass="59747">MTKQRNKKLAAGLALMSALLVVLPACSKDSGGAAGTSAAPKDSAKPQESQKPKEPVKLQILTTHANSVYGKEAKVADDPYLKEMSRLSGYDLKYELLTHGQDYDQQLTVRFASNNLPDLMRVGAIEASTHPGAVDQGIFQELGPLIDKYGPNIKKKIPQEAWNSPNVSKNGKIYGIPTLAALSAPRALFIRQDWLDKLKMPQPKTIDEYLAYFEAVKQNDMNGNGDPNDEYGFYVRENLIYSDLFFTEFGVSPAAWHVQNGQMIPDIIRPEMKDAIKFWKMLYDKGYINPNLFTNKTADWNAGITQGKAGLWMHEVMNLNSSWSLDKFVNQPGVKLSMVEPPIGPKGKGSLNFPTSGLSYTWVIPSSSKHAEDAIKFLNWVWSDEANKFFAYGIEGNNYTVENGAVKWDPKAPANADKNASDFYQLVVNPRGDGRMVPDALKFAPNGEALLRGIEIGKNSIFPADNKDMKVLKAYETHPEIVPGTGAGTLFLDMFAKVITGKEELDPAFDKFVSEWKRRGGDEAIKEATAWYNEQNKK</sequence>
<comment type="caution">
    <text evidence="8">The sequence shown here is derived from an EMBL/GenBank/DDBJ whole genome shotgun (WGS) entry which is preliminary data.</text>
</comment>
<evidence type="ECO:0000256" key="6">
    <source>
        <dbReference type="SAM" id="MobiDB-lite"/>
    </source>
</evidence>
<evidence type="ECO:0000256" key="7">
    <source>
        <dbReference type="SAM" id="SignalP"/>
    </source>
</evidence>
<protein>
    <recommendedName>
        <fullName evidence="10">ABC transporter substrate-binding protein</fullName>
    </recommendedName>
</protein>
<organism evidence="8 9">
    <name type="scientific">Paenibacillus contaminans</name>
    <dbReference type="NCBI Taxonomy" id="450362"/>
    <lineage>
        <taxon>Bacteria</taxon>
        <taxon>Bacillati</taxon>
        <taxon>Bacillota</taxon>
        <taxon>Bacilli</taxon>
        <taxon>Bacillales</taxon>
        <taxon>Paenibacillaceae</taxon>
        <taxon>Paenibacillus</taxon>
    </lineage>
</organism>
<dbReference type="PANTHER" id="PTHR43649">
    <property type="entry name" value="ARABINOSE-BINDING PROTEIN-RELATED"/>
    <property type="match status" value="1"/>
</dbReference>
<evidence type="ECO:0000256" key="1">
    <source>
        <dbReference type="ARBA" id="ARBA00022475"/>
    </source>
</evidence>
<dbReference type="InterPro" id="IPR050490">
    <property type="entry name" value="Bact_solute-bd_prot1"/>
</dbReference>
<dbReference type="Pfam" id="PF01547">
    <property type="entry name" value="SBP_bac_1"/>
    <property type="match status" value="1"/>
</dbReference>
<proteinExistence type="predicted"/>
<keyword evidence="4" id="KW-0564">Palmitate</keyword>
<keyword evidence="3" id="KW-0472">Membrane</keyword>
<evidence type="ECO:0000256" key="5">
    <source>
        <dbReference type="ARBA" id="ARBA00023288"/>
    </source>
</evidence>
<dbReference type="InterPro" id="IPR006059">
    <property type="entry name" value="SBP"/>
</dbReference>
<dbReference type="AlphaFoldDB" id="A0A329MH26"/>
<dbReference type="EMBL" id="QMFB01000013">
    <property type="protein sequence ID" value="RAV19251.1"/>
    <property type="molecule type" value="Genomic_DNA"/>
</dbReference>
<evidence type="ECO:0008006" key="10">
    <source>
        <dbReference type="Google" id="ProtNLM"/>
    </source>
</evidence>